<dbReference type="OrthoDB" id="7832814at2759"/>
<dbReference type="HOGENOM" id="CLU_2742674_0_0_1"/>
<accession>B3M2I0</accession>
<organism evidence="1 2">
    <name type="scientific">Drosophila ananassae</name>
    <name type="common">Fruit fly</name>
    <dbReference type="NCBI Taxonomy" id="7217"/>
    <lineage>
        <taxon>Eukaryota</taxon>
        <taxon>Metazoa</taxon>
        <taxon>Ecdysozoa</taxon>
        <taxon>Arthropoda</taxon>
        <taxon>Hexapoda</taxon>
        <taxon>Insecta</taxon>
        <taxon>Pterygota</taxon>
        <taxon>Neoptera</taxon>
        <taxon>Endopterygota</taxon>
        <taxon>Diptera</taxon>
        <taxon>Brachycera</taxon>
        <taxon>Muscomorpha</taxon>
        <taxon>Ephydroidea</taxon>
        <taxon>Drosophilidae</taxon>
        <taxon>Drosophila</taxon>
        <taxon>Sophophora</taxon>
    </lineage>
</organism>
<name>B3M2I0_DROAN</name>
<proteinExistence type="predicted"/>
<dbReference type="PhylomeDB" id="B3M2I0"/>
<gene>
    <name evidence="1" type="primary">Dana\GF18488</name>
    <name evidence="1" type="synonym">dana_GLEANR_19744</name>
    <name evidence="1" type="ORF">GF18488</name>
</gene>
<protein>
    <submittedName>
        <fullName evidence="1">Uncharacterized protein</fullName>
    </submittedName>
</protein>
<dbReference type="Proteomes" id="UP000007801">
    <property type="component" value="Unassembled WGS sequence"/>
</dbReference>
<dbReference type="AlphaFoldDB" id="B3M2I0"/>
<dbReference type="InParanoid" id="B3M2I0"/>
<evidence type="ECO:0000313" key="1">
    <source>
        <dbReference type="EMBL" id="EDV43433.1"/>
    </source>
</evidence>
<dbReference type="KEGG" id="dan:6501261"/>
<dbReference type="GeneID" id="6501261"/>
<reference evidence="1 2" key="1">
    <citation type="journal article" date="2007" name="Nature">
        <title>Evolution of genes and genomes on the Drosophila phylogeny.</title>
        <authorList>
            <consortium name="Drosophila 12 Genomes Consortium"/>
            <person name="Clark A.G."/>
            <person name="Eisen M.B."/>
            <person name="Smith D.R."/>
            <person name="Bergman C.M."/>
            <person name="Oliver B."/>
            <person name="Markow T.A."/>
            <person name="Kaufman T.C."/>
            <person name="Kellis M."/>
            <person name="Gelbart W."/>
            <person name="Iyer V.N."/>
            <person name="Pollard D.A."/>
            <person name="Sackton T.B."/>
            <person name="Larracuente A.M."/>
            <person name="Singh N.D."/>
            <person name="Abad J.P."/>
            <person name="Abt D.N."/>
            <person name="Adryan B."/>
            <person name="Aguade M."/>
            <person name="Akashi H."/>
            <person name="Anderson W.W."/>
            <person name="Aquadro C.F."/>
            <person name="Ardell D.H."/>
            <person name="Arguello R."/>
            <person name="Artieri C.G."/>
            <person name="Barbash D.A."/>
            <person name="Barker D."/>
            <person name="Barsanti P."/>
            <person name="Batterham P."/>
            <person name="Batzoglou S."/>
            <person name="Begun D."/>
            <person name="Bhutkar A."/>
            <person name="Blanco E."/>
            <person name="Bosak S.A."/>
            <person name="Bradley R.K."/>
            <person name="Brand A.D."/>
            <person name="Brent M.R."/>
            <person name="Brooks A.N."/>
            <person name="Brown R.H."/>
            <person name="Butlin R.K."/>
            <person name="Caggese C."/>
            <person name="Calvi B.R."/>
            <person name="Bernardo de Carvalho A."/>
            <person name="Caspi A."/>
            <person name="Castrezana S."/>
            <person name="Celniker S.E."/>
            <person name="Chang J.L."/>
            <person name="Chapple C."/>
            <person name="Chatterji S."/>
            <person name="Chinwalla A."/>
            <person name="Civetta A."/>
            <person name="Clifton S.W."/>
            <person name="Comeron J.M."/>
            <person name="Costello J.C."/>
            <person name="Coyne J.A."/>
            <person name="Daub J."/>
            <person name="David R.G."/>
            <person name="Delcher A.L."/>
            <person name="Delehaunty K."/>
            <person name="Do C.B."/>
            <person name="Ebling H."/>
            <person name="Edwards K."/>
            <person name="Eickbush T."/>
            <person name="Evans J.D."/>
            <person name="Filipski A."/>
            <person name="Findeiss S."/>
            <person name="Freyhult E."/>
            <person name="Fulton L."/>
            <person name="Fulton R."/>
            <person name="Garcia A.C."/>
            <person name="Gardiner A."/>
            <person name="Garfield D.A."/>
            <person name="Garvin B.E."/>
            <person name="Gibson G."/>
            <person name="Gilbert D."/>
            <person name="Gnerre S."/>
            <person name="Godfrey J."/>
            <person name="Good R."/>
            <person name="Gotea V."/>
            <person name="Gravely B."/>
            <person name="Greenberg A.J."/>
            <person name="Griffiths-Jones S."/>
            <person name="Gross S."/>
            <person name="Guigo R."/>
            <person name="Gustafson E.A."/>
            <person name="Haerty W."/>
            <person name="Hahn M.W."/>
            <person name="Halligan D.L."/>
            <person name="Halpern A.L."/>
            <person name="Halter G.M."/>
            <person name="Han M.V."/>
            <person name="Heger A."/>
            <person name="Hillier L."/>
            <person name="Hinrichs A.S."/>
            <person name="Holmes I."/>
            <person name="Hoskins R.A."/>
            <person name="Hubisz M.J."/>
            <person name="Hultmark D."/>
            <person name="Huntley M.A."/>
            <person name="Jaffe D.B."/>
            <person name="Jagadeeshan S."/>
            <person name="Jeck W.R."/>
            <person name="Johnson J."/>
            <person name="Jones C.D."/>
            <person name="Jordan W.C."/>
            <person name="Karpen G.H."/>
            <person name="Kataoka E."/>
            <person name="Keightley P.D."/>
            <person name="Kheradpour P."/>
            <person name="Kirkness E.F."/>
            <person name="Koerich L.B."/>
            <person name="Kristiansen K."/>
            <person name="Kudrna D."/>
            <person name="Kulathinal R.J."/>
            <person name="Kumar S."/>
            <person name="Kwok R."/>
            <person name="Lander E."/>
            <person name="Langley C.H."/>
            <person name="Lapoint R."/>
            <person name="Lazzaro B.P."/>
            <person name="Lee S.J."/>
            <person name="Levesque L."/>
            <person name="Li R."/>
            <person name="Lin C.F."/>
            <person name="Lin M.F."/>
            <person name="Lindblad-Toh K."/>
            <person name="Llopart A."/>
            <person name="Long M."/>
            <person name="Low L."/>
            <person name="Lozovsky E."/>
            <person name="Lu J."/>
            <person name="Luo M."/>
            <person name="Machado C.A."/>
            <person name="Makalowski W."/>
            <person name="Marzo M."/>
            <person name="Matsuda M."/>
            <person name="Matzkin L."/>
            <person name="McAllister B."/>
            <person name="McBride C.S."/>
            <person name="McKernan B."/>
            <person name="McKernan K."/>
            <person name="Mendez-Lago M."/>
            <person name="Minx P."/>
            <person name="Mollenhauer M.U."/>
            <person name="Montooth K."/>
            <person name="Mount S.M."/>
            <person name="Mu X."/>
            <person name="Myers E."/>
            <person name="Negre B."/>
            <person name="Newfeld S."/>
            <person name="Nielsen R."/>
            <person name="Noor M.A."/>
            <person name="O'Grady P."/>
            <person name="Pachter L."/>
            <person name="Papaceit M."/>
            <person name="Parisi M.J."/>
            <person name="Parisi M."/>
            <person name="Parts L."/>
            <person name="Pedersen J.S."/>
            <person name="Pesole G."/>
            <person name="Phillippy A.M."/>
            <person name="Ponting C.P."/>
            <person name="Pop M."/>
            <person name="Porcelli D."/>
            <person name="Powell J.R."/>
            <person name="Prohaska S."/>
            <person name="Pruitt K."/>
            <person name="Puig M."/>
            <person name="Quesneville H."/>
            <person name="Ram K.R."/>
            <person name="Rand D."/>
            <person name="Rasmussen M.D."/>
            <person name="Reed L.K."/>
            <person name="Reenan R."/>
            <person name="Reily A."/>
            <person name="Remington K.A."/>
            <person name="Rieger T.T."/>
            <person name="Ritchie M.G."/>
            <person name="Robin C."/>
            <person name="Rogers Y.H."/>
            <person name="Rohde C."/>
            <person name="Rozas J."/>
            <person name="Rubenfield M.J."/>
            <person name="Ruiz A."/>
            <person name="Russo S."/>
            <person name="Salzberg S.L."/>
            <person name="Sanchez-Gracia A."/>
            <person name="Saranga D.J."/>
            <person name="Sato H."/>
            <person name="Schaeffer S.W."/>
            <person name="Schatz M.C."/>
            <person name="Schlenke T."/>
            <person name="Schwartz R."/>
            <person name="Segarra C."/>
            <person name="Singh R.S."/>
            <person name="Sirot L."/>
            <person name="Sirota M."/>
            <person name="Sisneros N.B."/>
            <person name="Smith C.D."/>
            <person name="Smith T.F."/>
            <person name="Spieth J."/>
            <person name="Stage D.E."/>
            <person name="Stark A."/>
            <person name="Stephan W."/>
            <person name="Strausberg R.L."/>
            <person name="Strempel S."/>
            <person name="Sturgill D."/>
            <person name="Sutton G."/>
            <person name="Sutton G.G."/>
            <person name="Tao W."/>
            <person name="Teichmann S."/>
            <person name="Tobari Y.N."/>
            <person name="Tomimura Y."/>
            <person name="Tsolas J.M."/>
            <person name="Valente V.L."/>
            <person name="Venter E."/>
            <person name="Venter J.C."/>
            <person name="Vicario S."/>
            <person name="Vieira F.G."/>
            <person name="Vilella A.J."/>
            <person name="Villasante A."/>
            <person name="Walenz B."/>
            <person name="Wang J."/>
            <person name="Wasserman M."/>
            <person name="Watts T."/>
            <person name="Wilson D."/>
            <person name="Wilson R.K."/>
            <person name="Wing R.A."/>
            <person name="Wolfner M.F."/>
            <person name="Wong A."/>
            <person name="Wong G.K."/>
            <person name="Wu C.I."/>
            <person name="Wu G."/>
            <person name="Yamamoto D."/>
            <person name="Yang H.P."/>
            <person name="Yang S.P."/>
            <person name="Yorke J.A."/>
            <person name="Yoshida K."/>
            <person name="Zdobnov E."/>
            <person name="Zhang P."/>
            <person name="Zhang Y."/>
            <person name="Zimin A.V."/>
            <person name="Baldwin J."/>
            <person name="Abdouelleil A."/>
            <person name="Abdulkadir J."/>
            <person name="Abebe A."/>
            <person name="Abera B."/>
            <person name="Abreu J."/>
            <person name="Acer S.C."/>
            <person name="Aftuck L."/>
            <person name="Alexander A."/>
            <person name="An P."/>
            <person name="Anderson E."/>
            <person name="Anderson S."/>
            <person name="Arachi H."/>
            <person name="Azer M."/>
            <person name="Bachantsang P."/>
            <person name="Barry A."/>
            <person name="Bayul T."/>
            <person name="Berlin A."/>
            <person name="Bessette D."/>
            <person name="Bloom T."/>
            <person name="Blye J."/>
            <person name="Boguslavskiy L."/>
            <person name="Bonnet C."/>
            <person name="Boukhgalter B."/>
            <person name="Bourzgui I."/>
            <person name="Brown A."/>
            <person name="Cahill P."/>
            <person name="Channer S."/>
            <person name="Cheshatsang Y."/>
            <person name="Chuda L."/>
            <person name="Citroen M."/>
            <person name="Collymore A."/>
            <person name="Cooke P."/>
            <person name="Costello M."/>
            <person name="D'Aco K."/>
            <person name="Daza R."/>
            <person name="De Haan G."/>
            <person name="DeGray S."/>
            <person name="DeMaso C."/>
            <person name="Dhargay N."/>
            <person name="Dooley K."/>
            <person name="Dooley E."/>
            <person name="Doricent M."/>
            <person name="Dorje P."/>
            <person name="Dorjee K."/>
            <person name="Dupes A."/>
            <person name="Elong R."/>
            <person name="Falk J."/>
            <person name="Farina A."/>
            <person name="Faro S."/>
            <person name="Ferguson D."/>
            <person name="Fisher S."/>
            <person name="Foley C.D."/>
            <person name="Franke A."/>
            <person name="Friedrich D."/>
            <person name="Gadbois L."/>
            <person name="Gearin G."/>
            <person name="Gearin C.R."/>
            <person name="Giannoukos G."/>
            <person name="Goode T."/>
            <person name="Graham J."/>
            <person name="Grandbois E."/>
            <person name="Grewal S."/>
            <person name="Gyaltsen K."/>
            <person name="Hafez N."/>
            <person name="Hagos B."/>
            <person name="Hall J."/>
            <person name="Henson C."/>
            <person name="Hollinger A."/>
            <person name="Honan T."/>
            <person name="Huard M.D."/>
            <person name="Hughes L."/>
            <person name="Hurhula B."/>
            <person name="Husby M.E."/>
            <person name="Kamat A."/>
            <person name="Kanga B."/>
            <person name="Kashin S."/>
            <person name="Khazanovich D."/>
            <person name="Kisner P."/>
            <person name="Lance K."/>
            <person name="Lara M."/>
            <person name="Lee W."/>
            <person name="Lennon N."/>
            <person name="Letendre F."/>
            <person name="LeVine R."/>
            <person name="Lipovsky A."/>
            <person name="Liu X."/>
            <person name="Liu J."/>
            <person name="Liu S."/>
            <person name="Lokyitsang T."/>
            <person name="Lokyitsang Y."/>
            <person name="Lubonja R."/>
            <person name="Lui A."/>
            <person name="MacDonald P."/>
            <person name="Magnisalis V."/>
            <person name="Maru K."/>
            <person name="Matthews C."/>
            <person name="McCusker W."/>
            <person name="McDonough S."/>
            <person name="Mehta T."/>
            <person name="Meldrim J."/>
            <person name="Meneus L."/>
            <person name="Mihai O."/>
            <person name="Mihalev A."/>
            <person name="Mihova T."/>
            <person name="Mittelman R."/>
            <person name="Mlenga V."/>
            <person name="Montmayeur A."/>
            <person name="Mulrain L."/>
            <person name="Navidi A."/>
            <person name="Naylor J."/>
            <person name="Negash T."/>
            <person name="Nguyen T."/>
            <person name="Nguyen N."/>
            <person name="Nicol R."/>
            <person name="Norbu C."/>
            <person name="Norbu N."/>
            <person name="Novod N."/>
            <person name="O'Neill B."/>
            <person name="Osman S."/>
            <person name="Markiewicz E."/>
            <person name="Oyono O.L."/>
            <person name="Patti C."/>
            <person name="Phunkhang P."/>
            <person name="Pierre F."/>
            <person name="Priest M."/>
            <person name="Raghuraman S."/>
            <person name="Rege F."/>
            <person name="Reyes R."/>
            <person name="Rise C."/>
            <person name="Rogov P."/>
            <person name="Ross K."/>
            <person name="Ryan E."/>
            <person name="Settipalli S."/>
            <person name="Shea T."/>
            <person name="Sherpa N."/>
            <person name="Shi L."/>
            <person name="Shih D."/>
            <person name="Sparrow T."/>
            <person name="Spaulding J."/>
            <person name="Stalker J."/>
            <person name="Stange-Thomann N."/>
            <person name="Stavropoulos S."/>
            <person name="Stone C."/>
            <person name="Strader C."/>
            <person name="Tesfaye S."/>
            <person name="Thomson T."/>
            <person name="Thoulutsang Y."/>
            <person name="Thoulutsang D."/>
            <person name="Topham K."/>
            <person name="Topping I."/>
            <person name="Tsamla T."/>
            <person name="Vassiliev H."/>
            <person name="Vo A."/>
            <person name="Wangchuk T."/>
            <person name="Wangdi T."/>
            <person name="Weiand M."/>
            <person name="Wilkinson J."/>
            <person name="Wilson A."/>
            <person name="Yadav S."/>
            <person name="Young G."/>
            <person name="Yu Q."/>
            <person name="Zembek L."/>
            <person name="Zhong D."/>
            <person name="Zimmer A."/>
            <person name="Zwirko Z."/>
            <person name="Jaffe D.B."/>
            <person name="Alvarez P."/>
            <person name="Brockman W."/>
            <person name="Butler J."/>
            <person name="Chin C."/>
            <person name="Gnerre S."/>
            <person name="Grabherr M."/>
            <person name="Kleber M."/>
            <person name="Mauceli E."/>
            <person name="MacCallum I."/>
        </authorList>
    </citation>
    <scope>NUCLEOTIDE SEQUENCE [LARGE SCALE GENOMIC DNA]</scope>
    <source>
        <strain evidence="2">Tucson 14024-0371.13</strain>
    </source>
</reference>
<sequence>MPVQSSWPRTYLNWKRVLILSLKCVYFMLVVKFSQKCLAKTVKNHLIQRKMKSGNLRLEDLRSEAAHPMVT</sequence>
<dbReference type="EMBL" id="CH902617">
    <property type="protein sequence ID" value="EDV43433.1"/>
    <property type="molecule type" value="Genomic_DNA"/>
</dbReference>
<evidence type="ECO:0000313" key="2">
    <source>
        <dbReference type="Proteomes" id="UP000007801"/>
    </source>
</evidence>
<dbReference type="OMA" id="LNWKRVL"/>
<keyword evidence="2" id="KW-1185">Reference proteome</keyword>